<dbReference type="GO" id="GO:0008270">
    <property type="term" value="F:zinc ion binding"/>
    <property type="evidence" value="ECO:0007669"/>
    <property type="project" value="UniProtKB-KW"/>
</dbReference>
<dbReference type="InterPro" id="IPR001841">
    <property type="entry name" value="Znf_RING"/>
</dbReference>
<gene>
    <name evidence="6" type="ORF">MNOR_LOCUS19771</name>
</gene>
<name>A0AAV2R456_MEGNR</name>
<dbReference type="PROSITE" id="PS50089">
    <property type="entry name" value="ZF_RING_2"/>
    <property type="match status" value="1"/>
</dbReference>
<evidence type="ECO:0000313" key="7">
    <source>
        <dbReference type="Proteomes" id="UP001497623"/>
    </source>
</evidence>
<dbReference type="Gene3D" id="3.30.40.10">
    <property type="entry name" value="Zinc/RING finger domain, C3HC4 (zinc finger)"/>
    <property type="match status" value="1"/>
</dbReference>
<proteinExistence type="predicted"/>
<dbReference type="SUPFAM" id="SSF57845">
    <property type="entry name" value="B-box zinc-binding domain"/>
    <property type="match status" value="1"/>
</dbReference>
<evidence type="ECO:0000259" key="5">
    <source>
        <dbReference type="PROSITE" id="PS50089"/>
    </source>
</evidence>
<dbReference type="PANTHER" id="PTHR47156">
    <property type="entry name" value="PROTEIN CBG20824"/>
    <property type="match status" value="1"/>
</dbReference>
<dbReference type="EMBL" id="CAXKWB010014879">
    <property type="protein sequence ID" value="CAL4112023.1"/>
    <property type="molecule type" value="Genomic_DNA"/>
</dbReference>
<reference evidence="6 7" key="1">
    <citation type="submission" date="2024-05" db="EMBL/GenBank/DDBJ databases">
        <authorList>
            <person name="Wallberg A."/>
        </authorList>
    </citation>
    <scope>NUCLEOTIDE SEQUENCE [LARGE SCALE GENOMIC DNA]</scope>
</reference>
<evidence type="ECO:0000256" key="3">
    <source>
        <dbReference type="ARBA" id="ARBA00022833"/>
    </source>
</evidence>
<dbReference type="PROSITE" id="PS00518">
    <property type="entry name" value="ZF_RING_1"/>
    <property type="match status" value="1"/>
</dbReference>
<organism evidence="6 7">
    <name type="scientific">Meganyctiphanes norvegica</name>
    <name type="common">Northern krill</name>
    <name type="synonym">Thysanopoda norvegica</name>
    <dbReference type="NCBI Taxonomy" id="48144"/>
    <lineage>
        <taxon>Eukaryota</taxon>
        <taxon>Metazoa</taxon>
        <taxon>Ecdysozoa</taxon>
        <taxon>Arthropoda</taxon>
        <taxon>Crustacea</taxon>
        <taxon>Multicrustacea</taxon>
        <taxon>Malacostraca</taxon>
        <taxon>Eumalacostraca</taxon>
        <taxon>Eucarida</taxon>
        <taxon>Euphausiacea</taxon>
        <taxon>Euphausiidae</taxon>
        <taxon>Meganyctiphanes</taxon>
    </lineage>
</organism>
<dbReference type="InterPro" id="IPR052667">
    <property type="entry name" value="E3_ubiquitin-ligase_RING"/>
</dbReference>
<feature type="domain" description="RING-type" evidence="5">
    <location>
        <begin position="6"/>
        <end position="49"/>
    </location>
</feature>
<dbReference type="SUPFAM" id="SSF50891">
    <property type="entry name" value="Cyclophilin-like"/>
    <property type="match status" value="1"/>
</dbReference>
<evidence type="ECO:0000256" key="2">
    <source>
        <dbReference type="ARBA" id="ARBA00022771"/>
    </source>
</evidence>
<evidence type="ECO:0000256" key="4">
    <source>
        <dbReference type="PROSITE-ProRule" id="PRU00175"/>
    </source>
</evidence>
<keyword evidence="1" id="KW-0479">Metal-binding</keyword>
<protein>
    <recommendedName>
        <fullName evidence="5">RING-type domain-containing protein</fullName>
    </recommendedName>
</protein>
<dbReference type="AlphaFoldDB" id="A0AAV2R456"/>
<dbReference type="InterPro" id="IPR029000">
    <property type="entry name" value="Cyclophilin-like_dom_sf"/>
</dbReference>
<keyword evidence="7" id="KW-1185">Reference proteome</keyword>
<dbReference type="InterPro" id="IPR018957">
    <property type="entry name" value="Znf_C3HC4_RING-type"/>
</dbReference>
<keyword evidence="3" id="KW-0862">Zinc</keyword>
<comment type="caution">
    <text evidence="6">The sequence shown here is derived from an EMBL/GenBank/DDBJ whole genome shotgun (WGS) entry which is preliminary data.</text>
</comment>
<dbReference type="PANTHER" id="PTHR47156:SF10">
    <property type="entry name" value="E3 UBIQUITIN-PROTEIN LIGASE TRIM-21-RELATED"/>
    <property type="match status" value="1"/>
</dbReference>
<dbReference type="SMART" id="SM00184">
    <property type="entry name" value="RING"/>
    <property type="match status" value="1"/>
</dbReference>
<dbReference type="SUPFAM" id="SSF57850">
    <property type="entry name" value="RING/U-box"/>
    <property type="match status" value="1"/>
</dbReference>
<accession>A0AAV2R456</accession>
<evidence type="ECO:0000313" key="6">
    <source>
        <dbReference type="EMBL" id="CAL4112023.1"/>
    </source>
</evidence>
<dbReference type="Proteomes" id="UP001497623">
    <property type="component" value="Unassembled WGS sequence"/>
</dbReference>
<dbReference type="Pfam" id="PF00097">
    <property type="entry name" value="zf-C3HC4"/>
    <property type="match status" value="1"/>
</dbReference>
<evidence type="ECO:0000256" key="1">
    <source>
        <dbReference type="ARBA" id="ARBA00022723"/>
    </source>
</evidence>
<dbReference type="InterPro" id="IPR017907">
    <property type="entry name" value="Znf_RING_CS"/>
</dbReference>
<sequence length="411" mass="46505">MDFLECKICHVPYDEDEHRPRNASCGHGLCNSCVRALIKDSVLECPTCRQKNKVNVPEDLKINYDLVDVIRAFKTKNFPMAKETESRLSGATNADVCKVHCKTLTYWCFKCKIWICDECCESHTMLMGCSTATSTKAMQDIKKKHVENIDMLLKLFEEDTKYMSSEIQELNDKKQELLKKAEKYGEEANKIVSSLEQGYIHKQRLEESTKLLTETTSPHTFSERINVATQSKQILHSWSVNNLGTNTQLGVLKFGRLQKIIPDEASLIFVEFSLADVVKGRIHIQLEKDLPIIREYIVQLVSGQKGLTLTGKTLTYNNELGFYLEKLPFNEMKVTPDSNGRSTAKMGEVVGFFGCGYLGTLFVYVTSPPNTYTYTNQCRVFGHVVEGLDWLIECSNEHSGGLKVSDCGLVI</sequence>
<keyword evidence="2 4" id="KW-0863">Zinc-finger</keyword>
<dbReference type="InterPro" id="IPR013083">
    <property type="entry name" value="Znf_RING/FYVE/PHD"/>
</dbReference>